<feature type="domain" description="3-hydroxyacyl-CoA dehydrogenase NAD binding" evidence="15">
    <location>
        <begin position="348"/>
        <end position="527"/>
    </location>
</feature>
<evidence type="ECO:0000256" key="8">
    <source>
        <dbReference type="ARBA" id="ARBA00023027"/>
    </source>
</evidence>
<evidence type="ECO:0000256" key="7">
    <source>
        <dbReference type="ARBA" id="ARBA00023002"/>
    </source>
</evidence>
<dbReference type="SUPFAM" id="SSF48179">
    <property type="entry name" value="6-phosphogluconate dehydrogenase C-terminal domain-like"/>
    <property type="match status" value="2"/>
</dbReference>
<gene>
    <name evidence="16" type="ORF">ACFFFR_00630</name>
</gene>
<protein>
    <recommendedName>
        <fullName evidence="4">enoyl-CoA hydratase</fullName>
        <ecNumber evidence="4">4.2.1.17</ecNumber>
    </recommendedName>
</protein>
<comment type="similarity">
    <text evidence="2">In the central section; belongs to the 3-hydroxyacyl-CoA dehydrogenase family.</text>
</comment>
<dbReference type="InterPro" id="IPR050136">
    <property type="entry name" value="FA_oxidation_alpha_subunit"/>
</dbReference>
<dbReference type="InterPro" id="IPR006108">
    <property type="entry name" value="3HC_DH_C"/>
</dbReference>
<evidence type="ECO:0000256" key="2">
    <source>
        <dbReference type="ARBA" id="ARBA00007005"/>
    </source>
</evidence>
<proteinExistence type="inferred from homology"/>
<keyword evidence="11" id="KW-0511">Multifunctional enzyme</keyword>
<evidence type="ECO:0000256" key="6">
    <source>
        <dbReference type="ARBA" id="ARBA00022963"/>
    </source>
</evidence>
<dbReference type="Gene3D" id="3.90.226.10">
    <property type="entry name" value="2-enoyl-CoA Hydratase, Chain A, domain 1"/>
    <property type="match status" value="1"/>
</dbReference>
<dbReference type="InterPro" id="IPR036291">
    <property type="entry name" value="NAD(P)-bd_dom_sf"/>
</dbReference>
<evidence type="ECO:0000256" key="4">
    <source>
        <dbReference type="ARBA" id="ARBA00012076"/>
    </source>
</evidence>
<comment type="pathway">
    <text evidence="1">Lipid metabolism; fatty acid beta-oxidation.</text>
</comment>
<keyword evidence="10" id="KW-0456">Lyase</keyword>
<dbReference type="InterPro" id="IPR006176">
    <property type="entry name" value="3-OHacyl-CoA_DH_NAD-bd"/>
</dbReference>
<dbReference type="Gene3D" id="1.10.1040.50">
    <property type="match status" value="1"/>
</dbReference>
<keyword evidence="9" id="KW-0443">Lipid metabolism</keyword>
<evidence type="ECO:0000313" key="16">
    <source>
        <dbReference type="EMBL" id="MFC0580897.1"/>
    </source>
</evidence>
<comment type="catalytic activity">
    <reaction evidence="12">
        <text>a (3S)-3-hydroxyacyl-CoA + NAD(+) = a 3-oxoacyl-CoA + NADH + H(+)</text>
        <dbReference type="Rhea" id="RHEA:22432"/>
        <dbReference type="ChEBI" id="CHEBI:15378"/>
        <dbReference type="ChEBI" id="CHEBI:57318"/>
        <dbReference type="ChEBI" id="CHEBI:57540"/>
        <dbReference type="ChEBI" id="CHEBI:57945"/>
        <dbReference type="ChEBI" id="CHEBI:90726"/>
        <dbReference type="EC" id="1.1.1.35"/>
    </reaction>
</comment>
<evidence type="ECO:0000256" key="13">
    <source>
        <dbReference type="RuleBase" id="RU003707"/>
    </source>
</evidence>
<evidence type="ECO:0000313" key="17">
    <source>
        <dbReference type="Proteomes" id="UP001589862"/>
    </source>
</evidence>
<dbReference type="PANTHER" id="PTHR43612">
    <property type="entry name" value="TRIFUNCTIONAL ENZYME SUBUNIT ALPHA"/>
    <property type="match status" value="1"/>
</dbReference>
<organism evidence="16 17">
    <name type="scientific">Micrococcoides hystricis</name>
    <dbReference type="NCBI Taxonomy" id="1572761"/>
    <lineage>
        <taxon>Bacteria</taxon>
        <taxon>Bacillati</taxon>
        <taxon>Actinomycetota</taxon>
        <taxon>Actinomycetes</taxon>
        <taxon>Micrococcales</taxon>
        <taxon>Micrococcaceae</taxon>
        <taxon>Micrococcoides</taxon>
    </lineage>
</organism>
<dbReference type="SUPFAM" id="SSF51735">
    <property type="entry name" value="NAD(P)-binding Rossmann-fold domains"/>
    <property type="match status" value="1"/>
</dbReference>
<comment type="caution">
    <text evidence="16">The sequence shown here is derived from an EMBL/GenBank/DDBJ whole genome shotgun (WGS) entry which is preliminary data.</text>
</comment>
<evidence type="ECO:0000256" key="9">
    <source>
        <dbReference type="ARBA" id="ARBA00023098"/>
    </source>
</evidence>
<dbReference type="Pfam" id="PF02737">
    <property type="entry name" value="3HCDH_N"/>
    <property type="match status" value="1"/>
</dbReference>
<dbReference type="PANTHER" id="PTHR43612:SF3">
    <property type="entry name" value="TRIFUNCTIONAL ENZYME SUBUNIT ALPHA, MITOCHONDRIAL"/>
    <property type="match status" value="1"/>
</dbReference>
<dbReference type="InterPro" id="IPR018376">
    <property type="entry name" value="Enoyl-CoA_hyd/isom_CS"/>
</dbReference>
<dbReference type="Proteomes" id="UP001589862">
    <property type="component" value="Unassembled WGS sequence"/>
</dbReference>
<dbReference type="EC" id="4.2.1.17" evidence="4"/>
<name>A0ABV6P961_9MICC</name>
<dbReference type="Pfam" id="PF00378">
    <property type="entry name" value="ECH_1"/>
    <property type="match status" value="1"/>
</dbReference>
<comment type="similarity">
    <text evidence="13">Belongs to the enoyl-CoA hydratase/isomerase family.</text>
</comment>
<keyword evidence="17" id="KW-1185">Reference proteome</keyword>
<keyword evidence="8" id="KW-0520">NAD</keyword>
<accession>A0ABV6P961</accession>
<dbReference type="SUPFAM" id="SSF52096">
    <property type="entry name" value="ClpP/crotonase"/>
    <property type="match status" value="1"/>
</dbReference>
<evidence type="ECO:0000259" key="15">
    <source>
        <dbReference type="Pfam" id="PF02737"/>
    </source>
</evidence>
<dbReference type="PROSITE" id="PS00166">
    <property type="entry name" value="ENOYL_COA_HYDRATASE"/>
    <property type="match status" value="1"/>
</dbReference>
<evidence type="ECO:0000259" key="14">
    <source>
        <dbReference type="Pfam" id="PF00725"/>
    </source>
</evidence>
<evidence type="ECO:0000256" key="10">
    <source>
        <dbReference type="ARBA" id="ARBA00023239"/>
    </source>
</evidence>
<keyword evidence="7" id="KW-0560">Oxidoreductase</keyword>
<reference evidence="16 17" key="1">
    <citation type="submission" date="2024-09" db="EMBL/GenBank/DDBJ databases">
        <authorList>
            <person name="Sun Q."/>
            <person name="Mori K."/>
        </authorList>
    </citation>
    <scope>NUCLEOTIDE SEQUENCE [LARGE SCALE GENOMIC DNA]</scope>
    <source>
        <strain evidence="16 17">NCAIM B.02604</strain>
    </source>
</reference>
<keyword evidence="6" id="KW-0442">Lipid degradation</keyword>
<dbReference type="InterPro" id="IPR008927">
    <property type="entry name" value="6-PGluconate_DH-like_C_sf"/>
</dbReference>
<dbReference type="CDD" id="cd06558">
    <property type="entry name" value="crotonase-like"/>
    <property type="match status" value="1"/>
</dbReference>
<dbReference type="InterPro" id="IPR001753">
    <property type="entry name" value="Enoyl-CoA_hydra/iso"/>
</dbReference>
<evidence type="ECO:0000256" key="3">
    <source>
        <dbReference type="ARBA" id="ARBA00008750"/>
    </source>
</evidence>
<comment type="similarity">
    <text evidence="3">In the N-terminal section; belongs to the enoyl-CoA hydratase/isomerase family.</text>
</comment>
<keyword evidence="5" id="KW-0276">Fatty acid metabolism</keyword>
<dbReference type="EMBL" id="JBHLUB010000001">
    <property type="protein sequence ID" value="MFC0580897.1"/>
    <property type="molecule type" value="Genomic_DNA"/>
</dbReference>
<feature type="domain" description="3-hydroxyacyl-CoA dehydrogenase C-terminal" evidence="14">
    <location>
        <begin position="531"/>
        <end position="610"/>
    </location>
</feature>
<dbReference type="Pfam" id="PF00725">
    <property type="entry name" value="3HCDH"/>
    <property type="match status" value="1"/>
</dbReference>
<dbReference type="Gene3D" id="3.40.50.720">
    <property type="entry name" value="NAD(P)-binding Rossmann-like Domain"/>
    <property type="match status" value="1"/>
</dbReference>
<dbReference type="RefSeq" id="WP_377457299.1">
    <property type="nucleotide sequence ID" value="NZ_JBHLUB010000001.1"/>
</dbReference>
<evidence type="ECO:0000256" key="5">
    <source>
        <dbReference type="ARBA" id="ARBA00022832"/>
    </source>
</evidence>
<dbReference type="InterPro" id="IPR029045">
    <property type="entry name" value="ClpP/crotonase-like_dom_sf"/>
</dbReference>
<evidence type="ECO:0000256" key="1">
    <source>
        <dbReference type="ARBA" id="ARBA00005005"/>
    </source>
</evidence>
<evidence type="ECO:0000256" key="12">
    <source>
        <dbReference type="ARBA" id="ARBA00049556"/>
    </source>
</evidence>
<evidence type="ECO:0000256" key="11">
    <source>
        <dbReference type="ARBA" id="ARBA00023268"/>
    </source>
</evidence>
<sequence>MTPAPATDFSRFEHLTSLIPKENVSTVTREEIKHDPAPILVLTLASEAGESRPNILGPQTLINLGKAFDQVRLELAESADKYAAVVVTAEGPAFVAGADLSISRLVTTKEDGALVAELGHVAYDLLEDLPVPTIALVNGVAIGGGLELALAADYRIVSEDVKNLSLPEAFLGLVPGWGGVYRLPRLIGPKAALRVMVDDPLSNNRVLSASEAVELGIMDLQLPADDFRSAGLDWVKQELEAASLSAQRQPERTWSEQDWKDAYAAAEKTIASRTRGIPPAPAKVLEAVVFAERGDAEGSRNAQIEILSELILTTEFQNTVYSYMELLQKRAKRPAGVPTDVQPRPISKVGVVGAGLMASQLALVFAQALQVPVHMTDINEDAANRGLGFVEKQLAKQVDRGKLSTEQAAGLKDLVTAGTDQQAFSDADFVIEAIFEELELKKQVLSGLEEIISPDCILATNTSSLSVSAMAEALAHPERLIGFHFFNPVASMPLIEIVRTESTDETALATAFQLAKTLRKTPILVKDATAFVVNRVLLRFMSEIQRAFDEGTDAQTVDNALSEFGLPMTPFDLLALVGLPVAQHVTESLHASFGDRFHVSENLQRLIDANITSVWQQDDSGDKHIPAATAELLTQGDRVRSAEEIRDQVFTGLAEEIDLLLDEGVVAGPEEVDLGMILGAGWPVYRGGITPYLDQQGYSQQVRGRNFHAE</sequence>